<dbReference type="InterPro" id="IPR023267">
    <property type="entry name" value="RCMT"/>
</dbReference>
<evidence type="ECO:0000313" key="6">
    <source>
        <dbReference type="EMBL" id="HEU97560.1"/>
    </source>
</evidence>
<keyword evidence="4" id="KW-0694">RNA-binding</keyword>
<evidence type="ECO:0000256" key="4">
    <source>
        <dbReference type="ARBA" id="ARBA00022884"/>
    </source>
</evidence>
<sequence>MFGDSGKNGKTFREHGVLSRSLELLSDAYGVSASFLVQQLMSPMKRYYLRVNLMKATVDEAIKILNEEGVKTYKSGMIDEALFVEVDKGEKIQARDKIVIAEREAAERVMLGSDLYMPGIKKILKARKGDEVTVISENGVPVAEGILEIEPRELNRNLKGLAVKVLKSLYKLPKIRELEAYKRGIITDQSYPSMLIGRELYTPLSGQVYIDMTASPGGKIGHIYEITKGRGKYFAFDHTNKKIERLKSELFRIGANEVFVDKQDSRFLSLHYPDLKSNFTILDPPCSGFGNRPRLSLSDIDDDVMKNLVSLQKQLLKEAVKITKPGGYISYSTCSITYEENEGQVRWAIDNLPVELVYPQFPFPQSKLTDFPVARFVPGLHDTIGFFFALFRRV</sequence>
<dbReference type="InterPro" id="IPR015947">
    <property type="entry name" value="PUA-like_sf"/>
</dbReference>
<dbReference type="Gene3D" id="2.30.130.10">
    <property type="entry name" value="PUA domain"/>
    <property type="match status" value="1"/>
</dbReference>
<comment type="caution">
    <text evidence="6">The sequence shown here is derived from an EMBL/GenBank/DDBJ whole genome shotgun (WGS) entry which is preliminary data.</text>
</comment>
<dbReference type="GO" id="GO:0008173">
    <property type="term" value="F:RNA methyltransferase activity"/>
    <property type="evidence" value="ECO:0007669"/>
    <property type="project" value="InterPro"/>
</dbReference>
<feature type="domain" description="SAM-dependent MTase RsmB/NOP-type" evidence="5">
    <location>
        <begin position="109"/>
        <end position="394"/>
    </location>
</feature>
<dbReference type="PRINTS" id="PR02008">
    <property type="entry name" value="RCMTFAMILY"/>
</dbReference>
<keyword evidence="1 6" id="KW-0489">Methyltransferase</keyword>
<dbReference type="PANTHER" id="PTHR22807">
    <property type="entry name" value="NOP2 YEAST -RELATED NOL1/NOP2/FMU SUN DOMAIN-CONTAINING"/>
    <property type="match status" value="1"/>
</dbReference>
<dbReference type="AlphaFoldDB" id="A0A7C2YZ18"/>
<evidence type="ECO:0000256" key="1">
    <source>
        <dbReference type="ARBA" id="ARBA00022603"/>
    </source>
</evidence>
<gene>
    <name evidence="6" type="ORF">ENO36_01730</name>
</gene>
<dbReference type="SUPFAM" id="SSF88697">
    <property type="entry name" value="PUA domain-like"/>
    <property type="match status" value="1"/>
</dbReference>
<keyword evidence="3" id="KW-0949">S-adenosyl-L-methionine</keyword>
<reference evidence="6" key="1">
    <citation type="journal article" date="2020" name="mSystems">
        <title>Genome- and Community-Level Interaction Insights into Carbon Utilization and Element Cycling Functions of Hydrothermarchaeota in Hydrothermal Sediment.</title>
        <authorList>
            <person name="Zhou Z."/>
            <person name="Liu Y."/>
            <person name="Xu W."/>
            <person name="Pan J."/>
            <person name="Luo Z.H."/>
            <person name="Li M."/>
        </authorList>
    </citation>
    <scope>NUCLEOTIDE SEQUENCE [LARGE SCALE GENOMIC DNA]</scope>
    <source>
        <strain evidence="6">SpSt-1259</strain>
    </source>
</reference>
<dbReference type="GO" id="GO:0001510">
    <property type="term" value="P:RNA methylation"/>
    <property type="evidence" value="ECO:0007669"/>
    <property type="project" value="InterPro"/>
</dbReference>
<dbReference type="PROSITE" id="PS50890">
    <property type="entry name" value="PUA"/>
    <property type="match status" value="1"/>
</dbReference>
<keyword evidence="2" id="KW-0808">Transferase</keyword>
<dbReference type="GO" id="GO:0003723">
    <property type="term" value="F:RNA binding"/>
    <property type="evidence" value="ECO:0007669"/>
    <property type="project" value="UniProtKB-KW"/>
</dbReference>
<evidence type="ECO:0000256" key="2">
    <source>
        <dbReference type="ARBA" id="ARBA00022679"/>
    </source>
</evidence>
<evidence type="ECO:0000256" key="3">
    <source>
        <dbReference type="ARBA" id="ARBA00022691"/>
    </source>
</evidence>
<dbReference type="InterPro" id="IPR002478">
    <property type="entry name" value="PUA"/>
</dbReference>
<dbReference type="InterPro" id="IPR001678">
    <property type="entry name" value="MeTrfase_RsmB-F_NOP2_dom"/>
</dbReference>
<dbReference type="InterPro" id="IPR036974">
    <property type="entry name" value="PUA_sf"/>
</dbReference>
<dbReference type="InterPro" id="IPR049560">
    <property type="entry name" value="MeTrfase_RsmB-F_NOP2_cat"/>
</dbReference>
<dbReference type="PROSITE" id="PS51686">
    <property type="entry name" value="SAM_MT_RSMB_NOP"/>
    <property type="match status" value="1"/>
</dbReference>
<dbReference type="Proteomes" id="UP000885664">
    <property type="component" value="Unassembled WGS sequence"/>
</dbReference>
<name>A0A7C2YZ18_9CREN</name>
<dbReference type="SUPFAM" id="SSF53335">
    <property type="entry name" value="S-adenosyl-L-methionine-dependent methyltransferases"/>
    <property type="match status" value="1"/>
</dbReference>
<dbReference type="Pfam" id="PF01472">
    <property type="entry name" value="PUA"/>
    <property type="match status" value="1"/>
</dbReference>
<dbReference type="InterPro" id="IPR029063">
    <property type="entry name" value="SAM-dependent_MTases_sf"/>
</dbReference>
<dbReference type="Pfam" id="PF01189">
    <property type="entry name" value="Methyltr_RsmB-F"/>
    <property type="match status" value="1"/>
</dbReference>
<protein>
    <submittedName>
        <fullName evidence="6">RsmB/NOP family class I SAM-dependent RNA methyltransferase</fullName>
    </submittedName>
</protein>
<dbReference type="EMBL" id="DSFE01000039">
    <property type="protein sequence ID" value="HEU97560.1"/>
    <property type="molecule type" value="Genomic_DNA"/>
</dbReference>
<dbReference type="PANTHER" id="PTHR22807:SF34">
    <property type="entry name" value="TRNA (CYTOSINE(72)-C(5))-METHYLTRANSFERASE NSUN6"/>
    <property type="match status" value="1"/>
</dbReference>
<dbReference type="CDD" id="cd07953">
    <property type="entry name" value="PUA"/>
    <property type="match status" value="1"/>
</dbReference>
<dbReference type="Gene3D" id="3.30.70.1170">
    <property type="entry name" value="Sun protein, domain 3"/>
    <property type="match status" value="1"/>
</dbReference>
<evidence type="ECO:0000259" key="5">
    <source>
        <dbReference type="PROSITE" id="PS51686"/>
    </source>
</evidence>
<proteinExistence type="predicted"/>
<dbReference type="Gene3D" id="3.40.50.150">
    <property type="entry name" value="Vaccinia Virus protein VP39"/>
    <property type="match status" value="1"/>
</dbReference>
<accession>A0A7C2YZ18</accession>
<organism evidence="6">
    <name type="scientific">Fervidicoccus fontis</name>
    <dbReference type="NCBI Taxonomy" id="683846"/>
    <lineage>
        <taxon>Archaea</taxon>
        <taxon>Thermoproteota</taxon>
        <taxon>Thermoprotei</taxon>
        <taxon>Fervidicoccales</taxon>
        <taxon>Fervidicoccaceae</taxon>
        <taxon>Fervidicoccus</taxon>
    </lineage>
</organism>